<proteinExistence type="predicted"/>
<dbReference type="PANTHER" id="PTHR38248:SF2">
    <property type="entry name" value="FUNK1 11"/>
    <property type="match status" value="1"/>
</dbReference>
<feature type="region of interest" description="Disordered" evidence="1">
    <location>
        <begin position="703"/>
        <end position="810"/>
    </location>
</feature>
<dbReference type="EMBL" id="CAVNYO010000151">
    <property type="protein sequence ID" value="CAK5269717.1"/>
    <property type="molecule type" value="Genomic_DNA"/>
</dbReference>
<sequence>MKKQNAALPMSYWKTLVHDHFHHSLPPEDFLNRFVGYTKAREKSVREMLAHSETALEEVKSKIQSTTTENNMVKPVCQYLNKLVGTIPRSNRPKASDCHSTMFVSPDVDHHGTCPDVALSLPGLTKAGDWATTGVTIQLKTSIDGIDKQNKPSKANEPEKALVQLAKDARHIMMTTNKLFVFVIALMKTNARIYRFDVEGWHVTHPFNWQEQPQYLATFLQCVYDTGRIGRMLGDDETITAAPSDAKQLLTKVLNDRQDDPYIASLGPVSRLVSSSEAIDVAVFDDINELNPKAKPHRRLVPTKAYTIGETLWHSHSLFGRATKVRRVILHDDLVRAAQDSNILVKFYALKDSWRQRCRRPELDYYDSIWYFATSDEGKAFSKQAGIDIEHLARCTGSIDMSLETVPDELKPDEDVPWRAYGHQTNSSTTAAHHRFHTRTLITPIGTPLEEFKCTMDLANAAYDGTQHLCFAHQAGVSHRDVSDGNVMFVEQRDCKAKARAFLLDWDYAEFTEAGAERFKALWPERYHVKDLIDVSKSLKDLTGTWPFMALDILDYNGKLNLVVAGVRPADVAAFRHALHHDLESFFWLLVWMVFRHTEHHTPSAVQDIFGDRKTGSGKSGYLRNPVTPGPKYDTDSDGLFRILDTFHGKVVAQNPIKISERRKRLGEIQAESVLMDSNTILRMFSDIFADQTLVWHTTDKAKRYIAPPPPNADEFRSSARQSDMQQQQQRQQSGQMQSPDGVEARESAVRHGGADLNASRADSSHKRKRREEEVQVTDGPEDDPSRAKKARARAVPEPTDRKTRSYGRK</sequence>
<comment type="caution">
    <text evidence="3">The sequence shown here is derived from an EMBL/GenBank/DDBJ whole genome shotgun (WGS) entry which is preliminary data.</text>
</comment>
<evidence type="ECO:0000313" key="4">
    <source>
        <dbReference type="Proteomes" id="UP001295794"/>
    </source>
</evidence>
<dbReference type="Pfam" id="PF17667">
    <property type="entry name" value="Pkinase_fungal"/>
    <property type="match status" value="1"/>
</dbReference>
<dbReference type="AlphaFoldDB" id="A0AAD2H937"/>
<feature type="domain" description="Fungal-type protein kinase" evidence="2">
    <location>
        <begin position="148"/>
        <end position="594"/>
    </location>
</feature>
<name>A0AAD2H937_9AGAR</name>
<protein>
    <recommendedName>
        <fullName evidence="2">Fungal-type protein kinase domain-containing protein</fullName>
    </recommendedName>
</protein>
<dbReference type="InterPro" id="IPR011009">
    <property type="entry name" value="Kinase-like_dom_sf"/>
</dbReference>
<keyword evidence="4" id="KW-1185">Reference proteome</keyword>
<feature type="compositionally biased region" description="Basic and acidic residues" evidence="1">
    <location>
        <begin position="743"/>
        <end position="754"/>
    </location>
</feature>
<accession>A0AAD2H937</accession>
<reference evidence="3" key="1">
    <citation type="submission" date="2023-11" db="EMBL/GenBank/DDBJ databases">
        <authorList>
            <person name="De Vega J J."/>
            <person name="De Vega J J."/>
        </authorList>
    </citation>
    <scope>NUCLEOTIDE SEQUENCE</scope>
</reference>
<dbReference type="Proteomes" id="UP001295794">
    <property type="component" value="Unassembled WGS sequence"/>
</dbReference>
<dbReference type="Gene3D" id="1.10.510.10">
    <property type="entry name" value="Transferase(Phosphotransferase) domain 1"/>
    <property type="match status" value="1"/>
</dbReference>
<evidence type="ECO:0000313" key="3">
    <source>
        <dbReference type="EMBL" id="CAK5269717.1"/>
    </source>
</evidence>
<dbReference type="InterPro" id="IPR040976">
    <property type="entry name" value="Pkinase_fungal"/>
</dbReference>
<dbReference type="PANTHER" id="PTHR38248">
    <property type="entry name" value="FUNK1 6"/>
    <property type="match status" value="1"/>
</dbReference>
<evidence type="ECO:0000256" key="1">
    <source>
        <dbReference type="SAM" id="MobiDB-lite"/>
    </source>
</evidence>
<feature type="compositionally biased region" description="Low complexity" evidence="1">
    <location>
        <begin position="719"/>
        <end position="739"/>
    </location>
</feature>
<evidence type="ECO:0000259" key="2">
    <source>
        <dbReference type="Pfam" id="PF17667"/>
    </source>
</evidence>
<dbReference type="SUPFAM" id="SSF56112">
    <property type="entry name" value="Protein kinase-like (PK-like)"/>
    <property type="match status" value="1"/>
</dbReference>
<gene>
    <name evidence="3" type="ORF">MYCIT1_LOCUS13649</name>
</gene>
<organism evidence="3 4">
    <name type="scientific">Mycena citricolor</name>
    <dbReference type="NCBI Taxonomy" id="2018698"/>
    <lineage>
        <taxon>Eukaryota</taxon>
        <taxon>Fungi</taxon>
        <taxon>Dikarya</taxon>
        <taxon>Basidiomycota</taxon>
        <taxon>Agaricomycotina</taxon>
        <taxon>Agaricomycetes</taxon>
        <taxon>Agaricomycetidae</taxon>
        <taxon>Agaricales</taxon>
        <taxon>Marasmiineae</taxon>
        <taxon>Mycenaceae</taxon>
        <taxon>Mycena</taxon>
    </lineage>
</organism>